<evidence type="ECO:0000313" key="1">
    <source>
        <dbReference type="EMBL" id="TCV85379.1"/>
    </source>
</evidence>
<reference evidence="1 2" key="1">
    <citation type="submission" date="2019-03" db="EMBL/GenBank/DDBJ databases">
        <title>Genomic Encyclopedia of Type Strains, Phase IV (KMG-IV): sequencing the most valuable type-strain genomes for metagenomic binning, comparative biology and taxonomic classification.</title>
        <authorList>
            <person name="Goeker M."/>
        </authorList>
    </citation>
    <scope>NUCLEOTIDE SEQUENCE [LARGE SCALE GENOMIC DNA]</scope>
    <source>
        <strain evidence="1 2">DSM 100309</strain>
    </source>
</reference>
<dbReference type="EMBL" id="SMCO01000009">
    <property type="protein sequence ID" value="TCV85379.1"/>
    <property type="molecule type" value="Genomic_DNA"/>
</dbReference>
<proteinExistence type="predicted"/>
<evidence type="ECO:0000313" key="2">
    <source>
        <dbReference type="Proteomes" id="UP000295367"/>
    </source>
</evidence>
<dbReference type="RefSeq" id="WP_124946756.1">
    <property type="nucleotide sequence ID" value="NZ_BHVT01000039.1"/>
</dbReference>
<dbReference type="Pfam" id="PF11582">
    <property type="entry name" value="DUF3240"/>
    <property type="match status" value="1"/>
</dbReference>
<dbReference type="OrthoDB" id="9180928at2"/>
<dbReference type="Gene3D" id="3.30.70.120">
    <property type="match status" value="1"/>
</dbReference>
<sequence>MKQLDTCLTIVFPRALEENLVDHLLDHPEYAAGFTTMQVEGHGQAVARHSIEEEVRGRARRVQIQVVLNGEDARALITHLKTALPSKEIAYWMMPVIEFGRFA</sequence>
<accession>A0A4V6P3V7</accession>
<dbReference type="AlphaFoldDB" id="A0A4V6P3V7"/>
<dbReference type="InterPro" id="IPR015867">
    <property type="entry name" value="N-reg_PII/ATP_PRibTrfase_C"/>
</dbReference>
<comment type="caution">
    <text evidence="1">The sequence shown here is derived from an EMBL/GenBank/DDBJ whole genome shotgun (WGS) entry which is preliminary data.</text>
</comment>
<name>A0A4V6P3V7_9PROT</name>
<dbReference type="InterPro" id="IPR021634">
    <property type="entry name" value="DUF3240"/>
</dbReference>
<keyword evidence="2" id="KW-1185">Reference proteome</keyword>
<gene>
    <name evidence="1" type="ORF">EDC63_10950</name>
</gene>
<protein>
    <submittedName>
        <fullName evidence="1">Uncharacterized protein DUF3240</fullName>
    </submittedName>
</protein>
<dbReference type="Proteomes" id="UP000295367">
    <property type="component" value="Unassembled WGS sequence"/>
</dbReference>
<organism evidence="1 2">
    <name type="scientific">Sulfurirhabdus autotrophica</name>
    <dbReference type="NCBI Taxonomy" id="1706046"/>
    <lineage>
        <taxon>Bacteria</taxon>
        <taxon>Pseudomonadati</taxon>
        <taxon>Pseudomonadota</taxon>
        <taxon>Betaproteobacteria</taxon>
        <taxon>Nitrosomonadales</taxon>
        <taxon>Sulfuricellaceae</taxon>
        <taxon>Sulfurirhabdus</taxon>
    </lineage>
</organism>